<dbReference type="AlphaFoldDB" id="A0A6C0AE40"/>
<sequence length="96" mass="11204">MDINYLRNITEKAILEKNIEDENIDGTIDSNLKSIYQKMLKAANEGRYQIDDYHENICSDTTTLTVCNILIEKGYKVIYSPERKYVYASIESISWK</sequence>
<proteinExistence type="predicted"/>
<accession>A0A6C0AE40</accession>
<name>A0A6C0AE40_9ZZZZ</name>
<protein>
    <submittedName>
        <fullName evidence="1">Uncharacterized protein</fullName>
    </submittedName>
</protein>
<reference evidence="1" key="1">
    <citation type="journal article" date="2020" name="Nature">
        <title>Giant virus diversity and host interactions through global metagenomics.</title>
        <authorList>
            <person name="Schulz F."/>
            <person name="Roux S."/>
            <person name="Paez-Espino D."/>
            <person name="Jungbluth S."/>
            <person name="Walsh D.A."/>
            <person name="Denef V.J."/>
            <person name="McMahon K.D."/>
            <person name="Konstantinidis K.T."/>
            <person name="Eloe-Fadrosh E.A."/>
            <person name="Kyrpides N.C."/>
            <person name="Woyke T."/>
        </authorList>
    </citation>
    <scope>NUCLEOTIDE SEQUENCE</scope>
    <source>
        <strain evidence="1">GVMAG-S-1021933-23</strain>
    </source>
</reference>
<organism evidence="1">
    <name type="scientific">viral metagenome</name>
    <dbReference type="NCBI Taxonomy" id="1070528"/>
    <lineage>
        <taxon>unclassified sequences</taxon>
        <taxon>metagenomes</taxon>
        <taxon>organismal metagenomes</taxon>
    </lineage>
</organism>
<evidence type="ECO:0000313" key="1">
    <source>
        <dbReference type="EMBL" id="QHS78004.1"/>
    </source>
</evidence>
<dbReference type="EMBL" id="MN740594">
    <property type="protein sequence ID" value="QHS78004.1"/>
    <property type="molecule type" value="Genomic_DNA"/>
</dbReference>